<sequence length="300" mass="33422">MDDSTIVREDGNRYIPASRRPDGTWRKARRVKDGYVPQEEVPLYESKGKQFAKAVPDHPIGLSPAQIERLRLARERNAGHESNPREVGNALIPGLDPARAVASIKKTAKKAAKGKQGEAVKKPAAENAADKNSKKPSPSALSLDVLRISDPVDPAKRLRNLRKKLNDIDALEARIKSKEISPSAEQLEKVSRRQQVVDEMEALEKQIFPKVVIMWGSSRTGGKKNKKGATRQSEPQLDPQELRRQQMLAAAEKRRSDELQRGLKNAGTADKLLKRRSDDEHPERRAGGEDGEPPLRWNVG</sequence>
<dbReference type="InterPro" id="IPR015362">
    <property type="entry name" value="WIBG_mago-bd"/>
</dbReference>
<accession>A0A7R9BTQ7</accession>
<evidence type="ECO:0000256" key="1">
    <source>
        <dbReference type="ARBA" id="ARBA00009394"/>
    </source>
</evidence>
<protein>
    <recommendedName>
        <fullName evidence="2">Partner of Y14 and mago</fullName>
    </recommendedName>
</protein>
<evidence type="ECO:0000259" key="4">
    <source>
        <dbReference type="SMART" id="SM01273"/>
    </source>
</evidence>
<dbReference type="AlphaFoldDB" id="A0A7R9BTQ7"/>
<dbReference type="Proteomes" id="UP000678499">
    <property type="component" value="Unassembled WGS sequence"/>
</dbReference>
<feature type="region of interest" description="Disordered" evidence="3">
    <location>
        <begin position="105"/>
        <end position="143"/>
    </location>
</feature>
<reference evidence="5" key="1">
    <citation type="submission" date="2020-11" db="EMBL/GenBank/DDBJ databases">
        <authorList>
            <person name="Tran Van P."/>
        </authorList>
    </citation>
    <scope>NUCLEOTIDE SEQUENCE</scope>
</reference>
<dbReference type="SMART" id="SM01273">
    <property type="entry name" value="Mago-bind"/>
    <property type="match status" value="1"/>
</dbReference>
<dbReference type="PANTHER" id="PTHR22959">
    <property type="entry name" value="PYM PROTEIN"/>
    <property type="match status" value="1"/>
</dbReference>
<dbReference type="InterPro" id="IPR039333">
    <property type="entry name" value="PYM1"/>
</dbReference>
<dbReference type="Pfam" id="PF09282">
    <property type="entry name" value="Mago-bind"/>
    <property type="match status" value="1"/>
</dbReference>
<feature type="compositionally biased region" description="Basic and acidic residues" evidence="3">
    <location>
        <begin position="251"/>
        <end position="261"/>
    </location>
</feature>
<feature type="region of interest" description="Disordered" evidence="3">
    <location>
        <begin position="215"/>
        <end position="300"/>
    </location>
</feature>
<dbReference type="GO" id="GO:0005737">
    <property type="term" value="C:cytoplasm"/>
    <property type="evidence" value="ECO:0007669"/>
    <property type="project" value="TreeGrafter"/>
</dbReference>
<dbReference type="GO" id="GO:0003723">
    <property type="term" value="F:RNA binding"/>
    <property type="evidence" value="ECO:0007669"/>
    <property type="project" value="TreeGrafter"/>
</dbReference>
<feature type="compositionally biased region" description="Basic and acidic residues" evidence="3">
    <location>
        <begin position="271"/>
        <end position="288"/>
    </location>
</feature>
<feature type="compositionally biased region" description="Basic and acidic residues" evidence="3">
    <location>
        <begin position="115"/>
        <end position="133"/>
    </location>
</feature>
<evidence type="ECO:0000256" key="3">
    <source>
        <dbReference type="SAM" id="MobiDB-lite"/>
    </source>
</evidence>
<dbReference type="InterPro" id="IPR036348">
    <property type="entry name" value="WIBG_N_sf"/>
</dbReference>
<dbReference type="EMBL" id="CAJPEX010001838">
    <property type="protein sequence ID" value="CAG0920031.1"/>
    <property type="molecule type" value="Genomic_DNA"/>
</dbReference>
<evidence type="ECO:0000313" key="6">
    <source>
        <dbReference type="Proteomes" id="UP000678499"/>
    </source>
</evidence>
<dbReference type="GO" id="GO:1903259">
    <property type="term" value="P:exon-exon junction complex disassembly"/>
    <property type="evidence" value="ECO:0007669"/>
    <property type="project" value="InterPro"/>
</dbReference>
<dbReference type="SUPFAM" id="SSF101931">
    <property type="entry name" value="Pym (Within the bgcn gene intron protein, WIBG), N-terminal domain"/>
    <property type="match status" value="1"/>
</dbReference>
<proteinExistence type="inferred from homology"/>
<comment type="similarity">
    <text evidence="1">Belongs to the pym family.</text>
</comment>
<keyword evidence="6" id="KW-1185">Reference proteome</keyword>
<feature type="domain" description="WIBG Mago-binding" evidence="4">
    <location>
        <begin position="11"/>
        <end position="37"/>
    </location>
</feature>
<gene>
    <name evidence="5" type="ORF">NMOB1V02_LOCUS7543</name>
</gene>
<feature type="region of interest" description="Disordered" evidence="3">
    <location>
        <begin position="1"/>
        <end position="20"/>
    </location>
</feature>
<dbReference type="PANTHER" id="PTHR22959:SF0">
    <property type="entry name" value="PARTNER OF Y14 AND MAGO"/>
    <property type="match status" value="1"/>
</dbReference>
<dbReference type="EMBL" id="OA883875">
    <property type="protein sequence ID" value="CAD7279879.1"/>
    <property type="molecule type" value="Genomic_DNA"/>
</dbReference>
<dbReference type="OrthoDB" id="21625at2759"/>
<organism evidence="5">
    <name type="scientific">Notodromas monacha</name>
    <dbReference type="NCBI Taxonomy" id="399045"/>
    <lineage>
        <taxon>Eukaryota</taxon>
        <taxon>Metazoa</taxon>
        <taxon>Ecdysozoa</taxon>
        <taxon>Arthropoda</taxon>
        <taxon>Crustacea</taxon>
        <taxon>Oligostraca</taxon>
        <taxon>Ostracoda</taxon>
        <taxon>Podocopa</taxon>
        <taxon>Podocopida</taxon>
        <taxon>Cypridocopina</taxon>
        <taxon>Cypridoidea</taxon>
        <taxon>Cyprididae</taxon>
        <taxon>Notodromas</taxon>
    </lineage>
</organism>
<evidence type="ECO:0000256" key="2">
    <source>
        <dbReference type="ARBA" id="ARBA00018898"/>
    </source>
</evidence>
<name>A0A7R9BTQ7_9CRUS</name>
<feature type="compositionally biased region" description="Basic and acidic residues" evidence="3">
    <location>
        <begin position="1"/>
        <end position="12"/>
    </location>
</feature>
<dbReference type="GO" id="GO:0035145">
    <property type="term" value="C:exon-exon junction complex"/>
    <property type="evidence" value="ECO:0007669"/>
    <property type="project" value="TreeGrafter"/>
</dbReference>
<evidence type="ECO:0000313" key="5">
    <source>
        <dbReference type="EMBL" id="CAD7279879.1"/>
    </source>
</evidence>